<accession>A0ABR3SQ67</accession>
<protein>
    <recommendedName>
        <fullName evidence="3">C2H2-type domain-containing protein</fullName>
    </recommendedName>
</protein>
<dbReference type="Proteomes" id="UP001521116">
    <property type="component" value="Unassembled WGS sequence"/>
</dbReference>
<organism evidence="1 2">
    <name type="scientific">Neofusicoccum ribis</name>
    <dbReference type="NCBI Taxonomy" id="45134"/>
    <lineage>
        <taxon>Eukaryota</taxon>
        <taxon>Fungi</taxon>
        <taxon>Dikarya</taxon>
        <taxon>Ascomycota</taxon>
        <taxon>Pezizomycotina</taxon>
        <taxon>Dothideomycetes</taxon>
        <taxon>Dothideomycetes incertae sedis</taxon>
        <taxon>Botryosphaeriales</taxon>
        <taxon>Botryosphaeriaceae</taxon>
        <taxon>Neofusicoccum</taxon>
    </lineage>
</organism>
<gene>
    <name evidence="1" type="ORF">SLS56_006602</name>
</gene>
<evidence type="ECO:0000313" key="2">
    <source>
        <dbReference type="Proteomes" id="UP001521116"/>
    </source>
</evidence>
<proteinExistence type="predicted"/>
<sequence length="219" mass="24426">MACHASEFKTEQALKNHFATHKKDGHLCAIETCSEVQRSPVRLHACPFDLGDESCYHVFDSKAAFEEHMSRHIQEMSCHELRRLWSRGNAISKFLLYGSLRDAWLGLLDTHYDSQSAATFPRFSWSPAAEKSILDHLERATLPPGVADANAFVRYVFDASTQQRLDVFPRLPPRPNPALAWTEDDAVECDAWGVSGRGAADHAVPGCIEGFPFVPSDLA</sequence>
<reference evidence="1 2" key="1">
    <citation type="submission" date="2024-02" db="EMBL/GenBank/DDBJ databases">
        <title>De novo assembly and annotation of 12 fungi associated with fruit tree decline syndrome in Ontario, Canada.</title>
        <authorList>
            <person name="Sulman M."/>
            <person name="Ellouze W."/>
            <person name="Ilyukhin E."/>
        </authorList>
    </citation>
    <scope>NUCLEOTIDE SEQUENCE [LARGE SCALE GENOMIC DNA]</scope>
    <source>
        <strain evidence="1 2">M1-105</strain>
    </source>
</reference>
<evidence type="ECO:0008006" key="3">
    <source>
        <dbReference type="Google" id="ProtNLM"/>
    </source>
</evidence>
<name>A0ABR3SQ67_9PEZI</name>
<keyword evidence="2" id="KW-1185">Reference proteome</keyword>
<evidence type="ECO:0000313" key="1">
    <source>
        <dbReference type="EMBL" id="KAL1626874.1"/>
    </source>
</evidence>
<dbReference type="EMBL" id="JAJVDC020000077">
    <property type="protein sequence ID" value="KAL1626874.1"/>
    <property type="molecule type" value="Genomic_DNA"/>
</dbReference>
<comment type="caution">
    <text evidence="1">The sequence shown here is derived from an EMBL/GenBank/DDBJ whole genome shotgun (WGS) entry which is preliminary data.</text>
</comment>